<evidence type="ECO:0000313" key="5">
    <source>
        <dbReference type="Proteomes" id="UP000006755"/>
    </source>
</evidence>
<comment type="caution">
    <text evidence="4">The sequence shown here is derived from an EMBL/GenBank/DDBJ whole genome shotgun (WGS) entry which is preliminary data.</text>
</comment>
<name>K2K6D5_9GAMM</name>
<dbReference type="InterPro" id="IPR036271">
    <property type="entry name" value="Tet_transcr_reg_TetR-rel_C_sf"/>
</dbReference>
<keyword evidence="5" id="KW-1185">Reference proteome</keyword>
<proteinExistence type="predicted"/>
<evidence type="ECO:0000256" key="1">
    <source>
        <dbReference type="ARBA" id="ARBA00023015"/>
    </source>
</evidence>
<dbReference type="InterPro" id="IPR009057">
    <property type="entry name" value="Homeodomain-like_sf"/>
</dbReference>
<sequence>MSKNASDGRQRVIEAAASMLAMHGLQGVSIREVTKFAKAPLGSTYHNFPGGKYQIVAEAIDWAGQQTLARLRACLAQDPQNGLQAFLLQWRQRLLDSQFRFGCPVVAAAIEASQEPEAEQVTAAVSQAFSAWQRLLAEHLLTLGHGATAAQTLALSIIASIEGAVALCRGHQNIQAFDAIVECIPLLVGRKVA</sequence>
<dbReference type="PANTHER" id="PTHR47506">
    <property type="entry name" value="TRANSCRIPTIONAL REGULATORY PROTEIN"/>
    <property type="match status" value="1"/>
</dbReference>
<dbReference type="PANTHER" id="PTHR47506:SF3">
    <property type="entry name" value="HTH-TYPE TRANSCRIPTIONAL REGULATOR LMRA"/>
    <property type="match status" value="1"/>
</dbReference>
<accession>K2K6D5</accession>
<dbReference type="InterPro" id="IPR054156">
    <property type="entry name" value="YxaF_TetR_C"/>
</dbReference>
<dbReference type="EMBL" id="AMRI01000013">
    <property type="protein sequence ID" value="EKE73000.1"/>
    <property type="molecule type" value="Genomic_DNA"/>
</dbReference>
<dbReference type="SUPFAM" id="SSF48498">
    <property type="entry name" value="Tetracyclin repressor-like, C-terminal domain"/>
    <property type="match status" value="1"/>
</dbReference>
<evidence type="ECO:0000256" key="2">
    <source>
        <dbReference type="ARBA" id="ARBA00023163"/>
    </source>
</evidence>
<keyword evidence="2" id="KW-0804">Transcription</keyword>
<dbReference type="Proteomes" id="UP000006755">
    <property type="component" value="Unassembled WGS sequence"/>
</dbReference>
<dbReference type="AlphaFoldDB" id="K2K6D5"/>
<dbReference type="OrthoDB" id="4541465at2"/>
<dbReference type="eggNOG" id="COG1309">
    <property type="taxonomic scope" value="Bacteria"/>
</dbReference>
<reference evidence="4 5" key="1">
    <citation type="journal article" date="2012" name="J. Bacteriol.">
        <title>Genome Sequence of Gallaecimonas xiamenensis Type Strain 3-C-1.</title>
        <authorList>
            <person name="Lai Q."/>
            <person name="Wang L."/>
            <person name="Wang W."/>
            <person name="Shao Z."/>
        </authorList>
    </citation>
    <scope>NUCLEOTIDE SEQUENCE [LARGE SCALE GENOMIC DNA]</scope>
    <source>
        <strain evidence="4 5">3-C-1</strain>
    </source>
</reference>
<feature type="domain" description="Transcriptional regulator LmrA/YxaF-like C-terminal" evidence="3">
    <location>
        <begin position="79"/>
        <end position="181"/>
    </location>
</feature>
<evidence type="ECO:0000313" key="4">
    <source>
        <dbReference type="EMBL" id="EKE73000.1"/>
    </source>
</evidence>
<dbReference type="STRING" id="745411.B3C1_10302"/>
<protein>
    <submittedName>
        <fullName evidence="4">TetR family transcriptional regulator</fullName>
    </submittedName>
</protein>
<dbReference type="RefSeq" id="WP_008484679.1">
    <property type="nucleotide sequence ID" value="NZ_AMRI01000013.1"/>
</dbReference>
<organism evidence="4 5">
    <name type="scientific">Gallaecimonas xiamenensis 3-C-1</name>
    <dbReference type="NCBI Taxonomy" id="745411"/>
    <lineage>
        <taxon>Bacteria</taxon>
        <taxon>Pseudomonadati</taxon>
        <taxon>Pseudomonadota</taxon>
        <taxon>Gammaproteobacteria</taxon>
        <taxon>Enterobacterales</taxon>
        <taxon>Gallaecimonadaceae</taxon>
        <taxon>Gallaecimonas</taxon>
    </lineage>
</organism>
<dbReference type="Gene3D" id="1.10.357.10">
    <property type="entry name" value="Tetracycline Repressor, domain 2"/>
    <property type="match status" value="1"/>
</dbReference>
<keyword evidence="1" id="KW-0805">Transcription regulation</keyword>
<gene>
    <name evidence="4" type="ORF">B3C1_10302</name>
</gene>
<dbReference type="Pfam" id="PF21993">
    <property type="entry name" value="TetR_C_13_2"/>
    <property type="match status" value="1"/>
</dbReference>
<evidence type="ECO:0000259" key="3">
    <source>
        <dbReference type="Pfam" id="PF21993"/>
    </source>
</evidence>
<dbReference type="SUPFAM" id="SSF46689">
    <property type="entry name" value="Homeodomain-like"/>
    <property type="match status" value="1"/>
</dbReference>